<dbReference type="SUPFAM" id="SSF53098">
    <property type="entry name" value="Ribonuclease H-like"/>
    <property type="match status" value="1"/>
</dbReference>
<accession>A0A8K0K3G4</accession>
<comment type="caution">
    <text evidence="2">The sequence shown here is derived from an EMBL/GenBank/DDBJ whole genome shotgun (WGS) entry which is preliminary data.</text>
</comment>
<dbReference type="OrthoDB" id="7680611at2759"/>
<dbReference type="InterPro" id="IPR012337">
    <property type="entry name" value="RNaseH-like_sf"/>
</dbReference>
<dbReference type="Gene3D" id="3.30.420.10">
    <property type="entry name" value="Ribonuclease H-like superfamily/Ribonuclease H"/>
    <property type="match status" value="1"/>
</dbReference>
<proteinExistence type="predicted"/>
<name>A0A8K0K3G4_LADFU</name>
<dbReference type="GO" id="GO:0015074">
    <property type="term" value="P:DNA integration"/>
    <property type="evidence" value="ECO:0007669"/>
    <property type="project" value="InterPro"/>
</dbReference>
<organism evidence="2 3">
    <name type="scientific">Ladona fulva</name>
    <name type="common">Scarce chaser dragonfly</name>
    <name type="synonym">Libellula fulva</name>
    <dbReference type="NCBI Taxonomy" id="123851"/>
    <lineage>
        <taxon>Eukaryota</taxon>
        <taxon>Metazoa</taxon>
        <taxon>Ecdysozoa</taxon>
        <taxon>Arthropoda</taxon>
        <taxon>Hexapoda</taxon>
        <taxon>Insecta</taxon>
        <taxon>Pterygota</taxon>
        <taxon>Palaeoptera</taxon>
        <taxon>Odonata</taxon>
        <taxon>Epiprocta</taxon>
        <taxon>Anisoptera</taxon>
        <taxon>Libelluloidea</taxon>
        <taxon>Libellulidae</taxon>
        <taxon>Ladona</taxon>
    </lineage>
</organism>
<dbReference type="Proteomes" id="UP000792457">
    <property type="component" value="Unassembled WGS sequence"/>
</dbReference>
<sequence length="175" mass="20922">MQKHFRSNFYEVVNDIFSKYAWAIAIRNKTCDEIMNSFNYIFKTSRRKPLKFQSDKEKEFINRDFQKFLTMQSIKLYHNKLLSNYNKSIHSSFGIEPSNVSDATAFEVAKKIRKYHSRNSPKLQVGNHVQISKERRVFKKCYTPNYSTEIFRVHTASNNKSEPTYKMDGYEWEIN</sequence>
<dbReference type="InterPro" id="IPR001584">
    <property type="entry name" value="Integrase_cat-core"/>
</dbReference>
<dbReference type="PANTHER" id="PTHR46585:SF1">
    <property type="entry name" value="CHROMO DOMAIN-CONTAINING PROTEIN"/>
    <property type="match status" value="1"/>
</dbReference>
<dbReference type="InterPro" id="IPR036397">
    <property type="entry name" value="RNaseH_sf"/>
</dbReference>
<evidence type="ECO:0000313" key="3">
    <source>
        <dbReference type="Proteomes" id="UP000792457"/>
    </source>
</evidence>
<dbReference type="PANTHER" id="PTHR46585">
    <property type="entry name" value="INTEGRASE CORE DOMAIN CONTAINING PROTEIN"/>
    <property type="match status" value="1"/>
</dbReference>
<reference evidence="2" key="2">
    <citation type="submission" date="2017-10" db="EMBL/GenBank/DDBJ databases">
        <title>Ladona fulva Genome sequencing and assembly.</title>
        <authorList>
            <person name="Murali S."/>
            <person name="Richards S."/>
            <person name="Bandaranaike D."/>
            <person name="Bellair M."/>
            <person name="Blankenburg K."/>
            <person name="Chao H."/>
            <person name="Dinh H."/>
            <person name="Doddapaneni H."/>
            <person name="Dugan-Rocha S."/>
            <person name="Elkadiri S."/>
            <person name="Gnanaolivu R."/>
            <person name="Hernandez B."/>
            <person name="Skinner E."/>
            <person name="Javaid M."/>
            <person name="Lee S."/>
            <person name="Li M."/>
            <person name="Ming W."/>
            <person name="Munidasa M."/>
            <person name="Muniz J."/>
            <person name="Nguyen L."/>
            <person name="Hughes D."/>
            <person name="Osuji N."/>
            <person name="Pu L.-L."/>
            <person name="Puazo M."/>
            <person name="Qu C."/>
            <person name="Quiroz J."/>
            <person name="Raj R."/>
            <person name="Weissenberger G."/>
            <person name="Xin Y."/>
            <person name="Zou X."/>
            <person name="Han Y."/>
            <person name="Worley K."/>
            <person name="Muzny D."/>
            <person name="Gibbs R."/>
        </authorList>
    </citation>
    <scope>NUCLEOTIDE SEQUENCE</scope>
    <source>
        <strain evidence="2">Sampled in the wild</strain>
    </source>
</reference>
<protein>
    <recommendedName>
        <fullName evidence="1">Integrase catalytic domain-containing protein</fullName>
    </recommendedName>
</protein>
<feature type="domain" description="Integrase catalytic" evidence="1">
    <location>
        <begin position="1"/>
        <end position="77"/>
    </location>
</feature>
<dbReference type="EMBL" id="KZ308312">
    <property type="protein sequence ID" value="KAG8227111.1"/>
    <property type="molecule type" value="Genomic_DNA"/>
</dbReference>
<reference evidence="2" key="1">
    <citation type="submission" date="2013-04" db="EMBL/GenBank/DDBJ databases">
        <authorList>
            <person name="Qu J."/>
            <person name="Murali S.C."/>
            <person name="Bandaranaike D."/>
            <person name="Bellair M."/>
            <person name="Blankenburg K."/>
            <person name="Chao H."/>
            <person name="Dinh H."/>
            <person name="Doddapaneni H."/>
            <person name="Downs B."/>
            <person name="Dugan-Rocha S."/>
            <person name="Elkadiri S."/>
            <person name="Gnanaolivu R.D."/>
            <person name="Hernandez B."/>
            <person name="Javaid M."/>
            <person name="Jayaseelan J.C."/>
            <person name="Lee S."/>
            <person name="Li M."/>
            <person name="Ming W."/>
            <person name="Munidasa M."/>
            <person name="Muniz J."/>
            <person name="Nguyen L."/>
            <person name="Ongeri F."/>
            <person name="Osuji N."/>
            <person name="Pu L.-L."/>
            <person name="Puazo M."/>
            <person name="Qu C."/>
            <person name="Quiroz J."/>
            <person name="Raj R."/>
            <person name="Weissenberger G."/>
            <person name="Xin Y."/>
            <person name="Zou X."/>
            <person name="Han Y."/>
            <person name="Richards S."/>
            <person name="Worley K."/>
            <person name="Muzny D."/>
            <person name="Gibbs R."/>
        </authorList>
    </citation>
    <scope>NUCLEOTIDE SEQUENCE</scope>
    <source>
        <strain evidence="2">Sampled in the wild</strain>
    </source>
</reference>
<keyword evidence="3" id="KW-1185">Reference proteome</keyword>
<dbReference type="AlphaFoldDB" id="A0A8K0K3G4"/>
<evidence type="ECO:0000313" key="2">
    <source>
        <dbReference type="EMBL" id="KAG8227111.1"/>
    </source>
</evidence>
<evidence type="ECO:0000259" key="1">
    <source>
        <dbReference type="PROSITE" id="PS50994"/>
    </source>
</evidence>
<gene>
    <name evidence="2" type="ORF">J437_LFUL001655</name>
</gene>
<dbReference type="PROSITE" id="PS50994">
    <property type="entry name" value="INTEGRASE"/>
    <property type="match status" value="1"/>
</dbReference>
<dbReference type="GO" id="GO:0003676">
    <property type="term" value="F:nucleic acid binding"/>
    <property type="evidence" value="ECO:0007669"/>
    <property type="project" value="InterPro"/>
</dbReference>